<keyword evidence="1" id="KW-0472">Membrane</keyword>
<gene>
    <name evidence="2" type="ORF">BN1051_00672</name>
</gene>
<dbReference type="PATRIC" id="fig|1461584.3.peg.663"/>
<feature type="transmembrane region" description="Helical" evidence="1">
    <location>
        <begin position="24"/>
        <end position="48"/>
    </location>
</feature>
<feature type="transmembrane region" description="Helical" evidence="1">
    <location>
        <begin position="60"/>
        <end position="82"/>
    </location>
</feature>
<evidence type="ECO:0000256" key="1">
    <source>
        <dbReference type="SAM" id="Phobius"/>
    </source>
</evidence>
<protein>
    <submittedName>
        <fullName evidence="2">Uncharacterized protein</fullName>
    </submittedName>
</protein>
<dbReference type="EMBL" id="LN483070">
    <property type="protein sequence ID" value="CEA07360.1"/>
    <property type="molecule type" value="Genomic_DNA"/>
</dbReference>
<sequence>MVHEGLTKTISGLPEKASARRGRALDLAAGLCAVAAALPTLLLWAIILGPVPTEPTAEEMLSLSAGAGGFGALGSGLVLAAAALRRAPGSGASRPAHHRRISAAAAASAALCLLANLMRHIVWDTDRIVVPVLAVCSAAVVLALLSAWRGRAG</sequence>
<name>A0A078MM47_9MICC</name>
<evidence type="ECO:0000313" key="2">
    <source>
        <dbReference type="EMBL" id="CEA07360.1"/>
    </source>
</evidence>
<keyword evidence="1" id="KW-0812">Transmembrane</keyword>
<feature type="transmembrane region" description="Helical" evidence="1">
    <location>
        <begin position="128"/>
        <end position="148"/>
    </location>
</feature>
<keyword evidence="1" id="KW-1133">Transmembrane helix</keyword>
<organism evidence="2">
    <name type="scientific">Arthrobacter saudimassiliensis</name>
    <dbReference type="NCBI Taxonomy" id="1461584"/>
    <lineage>
        <taxon>Bacteria</taxon>
        <taxon>Bacillati</taxon>
        <taxon>Actinomycetota</taxon>
        <taxon>Actinomycetes</taxon>
        <taxon>Micrococcales</taxon>
        <taxon>Micrococcaceae</taxon>
        <taxon>Arthrobacter</taxon>
    </lineage>
</organism>
<feature type="transmembrane region" description="Helical" evidence="1">
    <location>
        <begin position="103"/>
        <end position="122"/>
    </location>
</feature>
<proteinExistence type="predicted"/>
<accession>A0A078MM47</accession>
<dbReference type="AlphaFoldDB" id="A0A078MM47"/>
<reference evidence="2" key="1">
    <citation type="submission" date="2014-07" db="EMBL/GenBank/DDBJ databases">
        <authorList>
            <person name="Urmite Genomes Urmite Genomes"/>
        </authorList>
    </citation>
    <scope>NUCLEOTIDE SEQUENCE</scope>
    <source>
        <strain evidence="2">11W110_air</strain>
    </source>
</reference>